<feature type="compositionally biased region" description="Polar residues" evidence="1">
    <location>
        <begin position="288"/>
        <end position="298"/>
    </location>
</feature>
<dbReference type="CDD" id="cd11528">
    <property type="entry name" value="NTP-PPase_MazG_Nterm"/>
    <property type="match status" value="1"/>
</dbReference>
<organism evidence="3 4">
    <name type="scientific">Hoyosella rhizosphaerae</name>
    <dbReference type="NCBI Taxonomy" id="1755582"/>
    <lineage>
        <taxon>Bacteria</taxon>
        <taxon>Bacillati</taxon>
        <taxon>Actinomycetota</taxon>
        <taxon>Actinomycetes</taxon>
        <taxon>Mycobacteriales</taxon>
        <taxon>Hoyosellaceae</taxon>
        <taxon>Hoyosella</taxon>
    </lineage>
</organism>
<comment type="caution">
    <text evidence="3">The sequence shown here is derived from an EMBL/GenBank/DDBJ whole genome shotgun (WGS) entry which is preliminary data.</text>
</comment>
<dbReference type="GO" id="GO:0046047">
    <property type="term" value="P:TTP catabolic process"/>
    <property type="evidence" value="ECO:0007669"/>
    <property type="project" value="TreeGrafter"/>
</dbReference>
<evidence type="ECO:0000313" key="4">
    <source>
        <dbReference type="Proteomes" id="UP000641514"/>
    </source>
</evidence>
<dbReference type="GO" id="GO:0046061">
    <property type="term" value="P:dATP catabolic process"/>
    <property type="evidence" value="ECO:0007669"/>
    <property type="project" value="TreeGrafter"/>
</dbReference>
<dbReference type="InterPro" id="IPR011551">
    <property type="entry name" value="NTP_PyrPHydrolase_MazG"/>
</dbReference>
<dbReference type="InterPro" id="IPR004518">
    <property type="entry name" value="MazG-like_dom"/>
</dbReference>
<dbReference type="GO" id="GO:0046052">
    <property type="term" value="P:UTP catabolic process"/>
    <property type="evidence" value="ECO:0007669"/>
    <property type="project" value="TreeGrafter"/>
</dbReference>
<sequence>MTIVVLDPRRPHLIPVEALPHLLRGAHISADVPDDVARHLTDGGDTAPTLVTTNAHSQEVAVRQERGEPIITTPPFVGRDVLIAIDLLDTLRTHGPWEAEQTHISLLRYLLEETYELLDAAHSGDLGELRGELGDLLLQVLFHARIAEDHSDQPFNIDDVADALVTKLNHRNPPDFVDPAKAIDADEQNRRWEQRKAAEKRRDSILDGIPLNQPALSLAEKVLTRAEAAQFPNDLVPSAMQQITITPGGGAEIELRNHTLRFMNAIRAAETQNATPPTSPEEWRTRWPTASAQTTSQS</sequence>
<dbReference type="PANTHER" id="PTHR30522">
    <property type="entry name" value="NUCLEOSIDE TRIPHOSPHATE PYROPHOSPHOHYDROLASE"/>
    <property type="match status" value="1"/>
</dbReference>
<protein>
    <submittedName>
        <fullName evidence="3">Transcriptional regulator, MazG family protein</fullName>
    </submittedName>
</protein>
<dbReference type="AlphaFoldDB" id="A0A916XF03"/>
<dbReference type="EMBL" id="BMJH01000002">
    <property type="protein sequence ID" value="GGC68460.1"/>
    <property type="molecule type" value="Genomic_DNA"/>
</dbReference>
<evidence type="ECO:0000259" key="2">
    <source>
        <dbReference type="Pfam" id="PF03819"/>
    </source>
</evidence>
<dbReference type="PANTHER" id="PTHR30522:SF0">
    <property type="entry name" value="NUCLEOSIDE TRIPHOSPHATE PYROPHOSPHOHYDROLASE"/>
    <property type="match status" value="1"/>
</dbReference>
<reference evidence="3" key="1">
    <citation type="journal article" date="2014" name="Int. J. Syst. Evol. Microbiol.">
        <title>Complete genome sequence of Corynebacterium casei LMG S-19264T (=DSM 44701T), isolated from a smear-ripened cheese.</title>
        <authorList>
            <consortium name="US DOE Joint Genome Institute (JGI-PGF)"/>
            <person name="Walter F."/>
            <person name="Albersmeier A."/>
            <person name="Kalinowski J."/>
            <person name="Ruckert C."/>
        </authorList>
    </citation>
    <scope>NUCLEOTIDE SEQUENCE</scope>
    <source>
        <strain evidence="3">CGMCC 1.15478</strain>
    </source>
</reference>
<reference evidence="3" key="2">
    <citation type="submission" date="2020-09" db="EMBL/GenBank/DDBJ databases">
        <authorList>
            <person name="Sun Q."/>
            <person name="Zhou Y."/>
        </authorList>
    </citation>
    <scope>NUCLEOTIDE SEQUENCE</scope>
    <source>
        <strain evidence="3">CGMCC 1.15478</strain>
    </source>
</reference>
<dbReference type="Proteomes" id="UP000641514">
    <property type="component" value="Unassembled WGS sequence"/>
</dbReference>
<evidence type="ECO:0000256" key="1">
    <source>
        <dbReference type="SAM" id="MobiDB-lite"/>
    </source>
</evidence>
<dbReference type="RefSeq" id="WP_188674308.1">
    <property type="nucleotide sequence ID" value="NZ_BMJH01000002.1"/>
</dbReference>
<dbReference type="Pfam" id="PF03819">
    <property type="entry name" value="MazG"/>
    <property type="match status" value="1"/>
</dbReference>
<proteinExistence type="predicted"/>
<dbReference type="SUPFAM" id="SSF101386">
    <property type="entry name" value="all-alpha NTP pyrophosphatases"/>
    <property type="match status" value="1"/>
</dbReference>
<dbReference type="InterPro" id="IPR048015">
    <property type="entry name" value="NTP-PPase_MazG-like_N"/>
</dbReference>
<dbReference type="GO" id="GO:0047429">
    <property type="term" value="F:nucleoside triphosphate diphosphatase activity"/>
    <property type="evidence" value="ECO:0007669"/>
    <property type="project" value="TreeGrafter"/>
</dbReference>
<accession>A0A916XF03</accession>
<dbReference type="Gene3D" id="1.10.287.1080">
    <property type="entry name" value="MazG-like"/>
    <property type="match status" value="1"/>
</dbReference>
<name>A0A916XF03_9ACTN</name>
<dbReference type="GO" id="GO:0006203">
    <property type="term" value="P:dGTP catabolic process"/>
    <property type="evidence" value="ECO:0007669"/>
    <property type="project" value="TreeGrafter"/>
</dbReference>
<evidence type="ECO:0000313" key="3">
    <source>
        <dbReference type="EMBL" id="GGC68460.1"/>
    </source>
</evidence>
<keyword evidence="4" id="KW-1185">Reference proteome</keyword>
<feature type="region of interest" description="Disordered" evidence="1">
    <location>
        <begin position="269"/>
        <end position="298"/>
    </location>
</feature>
<feature type="domain" description="NTP pyrophosphohydrolase MazG-like" evidence="2">
    <location>
        <begin position="101"/>
        <end position="173"/>
    </location>
</feature>
<dbReference type="GO" id="GO:0046081">
    <property type="term" value="P:dUTP catabolic process"/>
    <property type="evidence" value="ECO:0007669"/>
    <property type="project" value="TreeGrafter"/>
</dbReference>
<gene>
    <name evidence="3" type="ORF">GCM10011410_21500</name>
</gene>
<dbReference type="GO" id="GO:0046076">
    <property type="term" value="P:dTTP catabolic process"/>
    <property type="evidence" value="ECO:0007669"/>
    <property type="project" value="TreeGrafter"/>
</dbReference>